<evidence type="ECO:0000313" key="2">
    <source>
        <dbReference type="Proteomes" id="UP001596548"/>
    </source>
</evidence>
<evidence type="ECO:0000313" key="1">
    <source>
        <dbReference type="EMBL" id="MFC7276250.1"/>
    </source>
</evidence>
<comment type="caution">
    <text evidence="1">The sequence shown here is derived from an EMBL/GenBank/DDBJ whole genome shotgun (WGS) entry which is preliminary data.</text>
</comment>
<accession>A0ABW2HT29</accession>
<dbReference type="Proteomes" id="UP001596548">
    <property type="component" value="Unassembled WGS sequence"/>
</dbReference>
<organism evidence="1 2">
    <name type="scientific">Paractinoplanes rhizophilus</name>
    <dbReference type="NCBI Taxonomy" id="1416877"/>
    <lineage>
        <taxon>Bacteria</taxon>
        <taxon>Bacillati</taxon>
        <taxon>Actinomycetota</taxon>
        <taxon>Actinomycetes</taxon>
        <taxon>Micromonosporales</taxon>
        <taxon>Micromonosporaceae</taxon>
        <taxon>Paractinoplanes</taxon>
    </lineage>
</organism>
<sequence length="123" mass="13559">MTRVHTQTYFTAFDRHRRAGACLSPLAIGLRADRRGIWRFPPQDPTQRVIWPAPVIDLNSRRAVPSLPGSYQSGDVAYELDDVWLVDPDDPSVGAEARFIQAKAMAAGLNAAVRDAGENGKEQ</sequence>
<dbReference type="RefSeq" id="WP_378970318.1">
    <property type="nucleotide sequence ID" value="NZ_JBHTBJ010000013.1"/>
</dbReference>
<protein>
    <submittedName>
        <fullName evidence="1">Uncharacterized protein</fullName>
    </submittedName>
</protein>
<gene>
    <name evidence="1" type="ORF">ACFQS1_19835</name>
</gene>
<name>A0ABW2HT29_9ACTN</name>
<dbReference type="EMBL" id="JBHTBJ010000013">
    <property type="protein sequence ID" value="MFC7276250.1"/>
    <property type="molecule type" value="Genomic_DNA"/>
</dbReference>
<reference evidence="2" key="1">
    <citation type="journal article" date="2019" name="Int. J. Syst. Evol. Microbiol.">
        <title>The Global Catalogue of Microorganisms (GCM) 10K type strain sequencing project: providing services to taxonomists for standard genome sequencing and annotation.</title>
        <authorList>
            <consortium name="The Broad Institute Genomics Platform"/>
            <consortium name="The Broad Institute Genome Sequencing Center for Infectious Disease"/>
            <person name="Wu L."/>
            <person name="Ma J."/>
        </authorList>
    </citation>
    <scope>NUCLEOTIDE SEQUENCE [LARGE SCALE GENOMIC DNA]</scope>
    <source>
        <strain evidence="2">XZYJT-10</strain>
    </source>
</reference>
<proteinExistence type="predicted"/>
<keyword evidence="2" id="KW-1185">Reference proteome</keyword>